<proteinExistence type="inferred from homology"/>
<organism evidence="13 14">
    <name type="scientific">Saccharata proteae CBS 121410</name>
    <dbReference type="NCBI Taxonomy" id="1314787"/>
    <lineage>
        <taxon>Eukaryota</taxon>
        <taxon>Fungi</taxon>
        <taxon>Dikarya</taxon>
        <taxon>Ascomycota</taxon>
        <taxon>Pezizomycotina</taxon>
        <taxon>Dothideomycetes</taxon>
        <taxon>Dothideomycetes incertae sedis</taxon>
        <taxon>Botryosphaeriales</taxon>
        <taxon>Saccharataceae</taxon>
        <taxon>Saccharata</taxon>
    </lineage>
</organism>
<dbReference type="PRINTS" id="PR00420">
    <property type="entry name" value="RNGMNOXGNASE"/>
</dbReference>
<evidence type="ECO:0000256" key="3">
    <source>
        <dbReference type="ARBA" id="ARBA00022630"/>
    </source>
</evidence>
<dbReference type="GO" id="GO:0071949">
    <property type="term" value="F:FAD binding"/>
    <property type="evidence" value="ECO:0007669"/>
    <property type="project" value="InterPro"/>
</dbReference>
<evidence type="ECO:0000256" key="1">
    <source>
        <dbReference type="ARBA" id="ARBA00001974"/>
    </source>
</evidence>
<dbReference type="InterPro" id="IPR010971">
    <property type="entry name" value="UbiH/COQ6"/>
</dbReference>
<dbReference type="EC" id="1.14.15.45" evidence="11"/>
<comment type="catalytic activity">
    <reaction evidence="11">
        <text>a 2-methoxy-6-(all-trans-polyprenyl)phenol + 2 reduced [2Fe-2S]-[ferredoxin] + O2 + 2 H(+) = a 2-methoxy-6-(all-trans-polyprenyl)benzene-1,4-diol + 2 oxidized [2Fe-2S]-[ferredoxin] + H2O</text>
        <dbReference type="Rhea" id="RHEA:81183"/>
        <dbReference type="Rhea" id="RHEA-COMP:9551"/>
        <dbReference type="Rhea" id="RHEA-COMP:10000"/>
        <dbReference type="Rhea" id="RHEA-COMP:10001"/>
        <dbReference type="Rhea" id="RHEA-COMP:10858"/>
        <dbReference type="ChEBI" id="CHEBI:15377"/>
        <dbReference type="ChEBI" id="CHEBI:15378"/>
        <dbReference type="ChEBI" id="CHEBI:15379"/>
        <dbReference type="ChEBI" id="CHEBI:33737"/>
        <dbReference type="ChEBI" id="CHEBI:33738"/>
        <dbReference type="ChEBI" id="CHEBI:62731"/>
        <dbReference type="ChEBI" id="CHEBI:84166"/>
        <dbReference type="EC" id="1.14.15.46"/>
    </reaction>
</comment>
<dbReference type="OrthoDB" id="683240at2759"/>
<evidence type="ECO:0000313" key="14">
    <source>
        <dbReference type="Proteomes" id="UP000799776"/>
    </source>
</evidence>
<dbReference type="HAMAP" id="MF_03193">
    <property type="entry name" value="COQ6_monooxygenase"/>
    <property type="match status" value="1"/>
</dbReference>
<dbReference type="GO" id="GO:0120538">
    <property type="term" value="F:2-methoxy-6-polyprenolphenol 4-hydroxylase activity"/>
    <property type="evidence" value="ECO:0007669"/>
    <property type="project" value="UniProtKB-EC"/>
</dbReference>
<dbReference type="Proteomes" id="UP000799776">
    <property type="component" value="Unassembled WGS sequence"/>
</dbReference>
<dbReference type="InterPro" id="IPR036188">
    <property type="entry name" value="FAD/NAD-bd_sf"/>
</dbReference>
<dbReference type="FunFam" id="3.50.50.60:FF:000245">
    <property type="entry name" value="Ubiquinone biosynthesis monooxygenase COQ6, mitochondrial"/>
    <property type="match status" value="1"/>
</dbReference>
<keyword evidence="6 11" id="KW-0274">FAD</keyword>
<reference evidence="13" key="1">
    <citation type="journal article" date="2020" name="Stud. Mycol.">
        <title>101 Dothideomycetes genomes: a test case for predicting lifestyles and emergence of pathogens.</title>
        <authorList>
            <person name="Haridas S."/>
            <person name="Albert R."/>
            <person name="Binder M."/>
            <person name="Bloem J."/>
            <person name="Labutti K."/>
            <person name="Salamov A."/>
            <person name="Andreopoulos B."/>
            <person name="Baker S."/>
            <person name="Barry K."/>
            <person name="Bills G."/>
            <person name="Bluhm B."/>
            <person name="Cannon C."/>
            <person name="Castanera R."/>
            <person name="Culley D."/>
            <person name="Daum C."/>
            <person name="Ezra D."/>
            <person name="Gonzalez J."/>
            <person name="Henrissat B."/>
            <person name="Kuo A."/>
            <person name="Liang C."/>
            <person name="Lipzen A."/>
            <person name="Lutzoni F."/>
            <person name="Magnuson J."/>
            <person name="Mondo S."/>
            <person name="Nolan M."/>
            <person name="Ohm R."/>
            <person name="Pangilinan J."/>
            <person name="Park H.-J."/>
            <person name="Ramirez L."/>
            <person name="Alfaro M."/>
            <person name="Sun H."/>
            <person name="Tritt A."/>
            <person name="Yoshinaga Y."/>
            <person name="Zwiers L.-H."/>
            <person name="Turgeon B."/>
            <person name="Goodwin S."/>
            <person name="Spatafora J."/>
            <person name="Crous P."/>
            <person name="Grigoriev I."/>
        </authorList>
    </citation>
    <scope>NUCLEOTIDE SEQUENCE</scope>
    <source>
        <strain evidence="13">CBS 121410</strain>
    </source>
</reference>
<protein>
    <recommendedName>
        <fullName evidence="11">Ubiquinone biosynthesis monooxygenase COQ6, mitochondrial</fullName>
        <ecNumber evidence="11">1.14.15.45</ecNumber>
    </recommendedName>
    <alternativeName>
        <fullName evidence="11">2-methoxy-6-polyprenolphenol 4-hydroxylase</fullName>
        <ecNumber evidence="11">1.14.15.46</ecNumber>
    </alternativeName>
</protein>
<keyword evidence="3 11" id="KW-0285">Flavoprotein</keyword>
<evidence type="ECO:0000256" key="10">
    <source>
        <dbReference type="ARBA" id="ARBA00023136"/>
    </source>
</evidence>
<dbReference type="PANTHER" id="PTHR43876">
    <property type="entry name" value="UBIQUINONE BIOSYNTHESIS MONOOXYGENASE COQ6, MITOCHONDRIAL"/>
    <property type="match status" value="1"/>
</dbReference>
<dbReference type="InterPro" id="IPR000689">
    <property type="entry name" value="UbQ_mOase_COQ6"/>
</dbReference>
<keyword evidence="9 11" id="KW-0496">Mitochondrion</keyword>
<keyword evidence="4 11" id="KW-0831">Ubiquinone biosynthesis</keyword>
<comment type="catalytic activity">
    <reaction evidence="11">
        <text>a 4-hydroxy-3-(all-trans-polyprenyl)benzoate + 2 reduced [2Fe-2S]-[ferredoxin] + O2 + 2 H(+) = a 3,4-dihydroxy-5-(all-trans-polyprenyl)benzoate + 2 oxidized [2Fe-2S]-[ferredoxin] + H2O</text>
        <dbReference type="Rhea" id="RHEA:81195"/>
        <dbReference type="Rhea" id="RHEA-COMP:9514"/>
        <dbReference type="Rhea" id="RHEA-COMP:10000"/>
        <dbReference type="Rhea" id="RHEA-COMP:10001"/>
        <dbReference type="Rhea" id="RHEA-COMP:10930"/>
        <dbReference type="ChEBI" id="CHEBI:15377"/>
        <dbReference type="ChEBI" id="CHEBI:15378"/>
        <dbReference type="ChEBI" id="CHEBI:15379"/>
        <dbReference type="ChEBI" id="CHEBI:33737"/>
        <dbReference type="ChEBI" id="CHEBI:33738"/>
        <dbReference type="ChEBI" id="CHEBI:64694"/>
        <dbReference type="ChEBI" id="CHEBI:78396"/>
        <dbReference type="EC" id="1.14.15.45"/>
    </reaction>
</comment>
<comment type="subcellular location">
    <subcellularLocation>
        <location evidence="11">Mitochondrion inner membrane</location>
        <topology evidence="11">Peripheral membrane protein</topology>
        <orientation evidence="11">Matrix side</orientation>
    </subcellularLocation>
</comment>
<keyword evidence="7 11" id="KW-0560">Oxidoreductase</keyword>
<dbReference type="EMBL" id="ML978729">
    <property type="protein sequence ID" value="KAF2085648.1"/>
    <property type="molecule type" value="Genomic_DNA"/>
</dbReference>
<dbReference type="GO" id="GO:0031314">
    <property type="term" value="C:extrinsic component of mitochondrial inner membrane"/>
    <property type="evidence" value="ECO:0007669"/>
    <property type="project" value="UniProtKB-UniRule"/>
</dbReference>
<evidence type="ECO:0000259" key="12">
    <source>
        <dbReference type="Pfam" id="PF01494"/>
    </source>
</evidence>
<dbReference type="PANTHER" id="PTHR43876:SF7">
    <property type="entry name" value="UBIQUINONE BIOSYNTHESIS MONOOXYGENASE COQ6, MITOCHONDRIAL"/>
    <property type="match status" value="1"/>
</dbReference>
<evidence type="ECO:0000256" key="2">
    <source>
        <dbReference type="ARBA" id="ARBA00005349"/>
    </source>
</evidence>
<dbReference type="GO" id="GO:0016712">
    <property type="term" value="F:oxidoreductase activity, acting on paired donors, with incorporation or reduction of molecular oxygen, reduced flavin or flavoprotein as one donor, and incorporation of one atom of oxygen"/>
    <property type="evidence" value="ECO:0007669"/>
    <property type="project" value="UniProtKB-UniRule"/>
</dbReference>
<keyword evidence="13" id="KW-0830">Ubiquinone</keyword>
<dbReference type="FunFam" id="3.50.50.60:FF:000021">
    <property type="entry name" value="Ubiquinone biosynthesis monooxygenase COQ6"/>
    <property type="match status" value="1"/>
</dbReference>
<evidence type="ECO:0000256" key="7">
    <source>
        <dbReference type="ARBA" id="ARBA00023002"/>
    </source>
</evidence>
<sequence>MRYRQRRLWTCSDRQQTRECDCSTSAASKPDIYDVVCVGGGPAGLSLLNGLRSSPITSNLKVALIEGQDLEKSKLKDAVPTHFSNRCSSLTPASARNLQDMGVWSHVDHSRVQPYQEMQVWDGVNGSRISFDWPTATSAFSSTKPIEPTTIAYMVENLNLTTALLQRLSSLGGVSVFSSNRVESIDFGEETPDLDLRSWPVVKLSNGSTLAARLLVGADGANSPVRAFAGITSRGWDYNRNGIVATLNLEGPGWGGDSHKIAYQRFLPTGPVAMLPLPGNMASLVWTTLPERAALLKTLSPEDFAAMVNAAFRLSTVDLEYLHTIPSGQADEVAWRLQHTSVNERALPMSVTTPQPGSVAAFPLKMRHADTYTGERVALVGDAAHTVHPLAGQGLNQGQADAAALVQTIETAVKHGQDIGTQLALESYMNERYQANNAILGVCDKLHKLYSVESGPVVPLRSIGLRAVNALGPLKGFFMRQAASNGR</sequence>
<dbReference type="InterPro" id="IPR002938">
    <property type="entry name" value="FAD-bd"/>
</dbReference>
<evidence type="ECO:0000256" key="9">
    <source>
        <dbReference type="ARBA" id="ARBA00023128"/>
    </source>
</evidence>
<comment type="cofactor">
    <cofactor evidence="1 11">
        <name>FAD</name>
        <dbReference type="ChEBI" id="CHEBI:57692"/>
    </cofactor>
</comment>
<dbReference type="GO" id="GO:0106364">
    <property type="term" value="F:4-hydroxy-3-all-trans-polyprenylbenzoate oxygenase activity"/>
    <property type="evidence" value="ECO:0007669"/>
    <property type="project" value="UniProtKB-EC"/>
</dbReference>
<dbReference type="NCBIfam" id="TIGR01988">
    <property type="entry name" value="Ubi-OHases"/>
    <property type="match status" value="1"/>
</dbReference>
<evidence type="ECO:0000256" key="5">
    <source>
        <dbReference type="ARBA" id="ARBA00022792"/>
    </source>
</evidence>
<dbReference type="Gene3D" id="3.50.50.60">
    <property type="entry name" value="FAD/NAD(P)-binding domain"/>
    <property type="match status" value="2"/>
</dbReference>
<keyword evidence="14" id="KW-1185">Reference proteome</keyword>
<keyword evidence="8 11" id="KW-0503">Monooxygenase</keyword>
<dbReference type="InterPro" id="IPR051205">
    <property type="entry name" value="UbiH/COQ6_monooxygenase"/>
</dbReference>
<evidence type="ECO:0000256" key="8">
    <source>
        <dbReference type="ARBA" id="ARBA00023033"/>
    </source>
</evidence>
<comment type="caution">
    <text evidence="13">The sequence shown here is derived from an EMBL/GenBank/DDBJ whole genome shotgun (WGS) entry which is preliminary data.</text>
</comment>
<dbReference type="Pfam" id="PF01494">
    <property type="entry name" value="FAD_binding_3"/>
    <property type="match status" value="2"/>
</dbReference>
<dbReference type="EC" id="1.14.15.46" evidence="11"/>
<name>A0A9P4LY57_9PEZI</name>
<evidence type="ECO:0000256" key="6">
    <source>
        <dbReference type="ARBA" id="ARBA00022827"/>
    </source>
</evidence>
<accession>A0A9P4LY57</accession>
<comment type="similarity">
    <text evidence="2 11">Belongs to the UbiH/COQ6 family.</text>
</comment>
<dbReference type="AlphaFoldDB" id="A0A9P4LY57"/>
<dbReference type="InterPro" id="IPR018168">
    <property type="entry name" value="Ubi_Hdrlase_CS"/>
</dbReference>
<dbReference type="PROSITE" id="PS01304">
    <property type="entry name" value="UBIH"/>
    <property type="match status" value="1"/>
</dbReference>
<gene>
    <name evidence="11" type="primary">COQ6</name>
    <name evidence="13" type="ORF">K490DRAFT_75030</name>
</gene>
<evidence type="ECO:0000256" key="11">
    <source>
        <dbReference type="HAMAP-Rule" id="MF_03193"/>
    </source>
</evidence>
<evidence type="ECO:0000256" key="4">
    <source>
        <dbReference type="ARBA" id="ARBA00022688"/>
    </source>
</evidence>
<comment type="pathway">
    <text evidence="11">Cofactor biosynthesis; ubiquinone biosynthesis.</text>
</comment>
<evidence type="ECO:0000313" key="13">
    <source>
        <dbReference type="EMBL" id="KAF2085648.1"/>
    </source>
</evidence>
<feature type="domain" description="FAD-binding" evidence="12">
    <location>
        <begin position="33"/>
        <end position="339"/>
    </location>
</feature>
<comment type="function">
    <text evidence="11">FAD-dependent monooxygenase required for two non-consecutive steps during ubiquinone biosynthesis. Required for the C5-ring hydroxylation during ubiquinone biosynthesis by catalyzing the hydroxylation of 4-hydroxy-3-(all-trans-polyprenyl)benzoic acid to 3,4-dihydroxy-5-(all-trans-polyprenyl)benzoic acid. Also acts downstream of coq4, for the C1-hydroxylation during ubiquinone biosynthesis by catalyzing the hydroxylation of 2-methoxy-6-(all-trans-polyprenyl)phenol to 2-methoxy-6-(all-trans-polyprenyl)benzene-1,4-diol. The electrons required for the hydroxylation reaction are funneled indirectly to coq6 from NADPH via a ferredoxin/ferredoxin reductase system.</text>
</comment>
<feature type="domain" description="FAD-binding" evidence="12">
    <location>
        <begin position="351"/>
        <end position="438"/>
    </location>
</feature>
<keyword evidence="5 11" id="KW-0999">Mitochondrion inner membrane</keyword>
<keyword evidence="10 11" id="KW-0472">Membrane</keyword>
<comment type="subunit">
    <text evidence="11">Component of a multi-subunit COQ enzyme complex, composed of at least COQ3, COQ4, COQ5, COQ6, COQ7 and COQ9.</text>
</comment>
<dbReference type="SUPFAM" id="SSF51905">
    <property type="entry name" value="FAD/NAD(P)-binding domain"/>
    <property type="match status" value="1"/>
</dbReference>